<dbReference type="SUPFAM" id="SSF54565">
    <property type="entry name" value="Ribosomal protein S16"/>
    <property type="match status" value="1"/>
</dbReference>
<dbReference type="GO" id="GO:0006412">
    <property type="term" value="P:translation"/>
    <property type="evidence" value="ECO:0007669"/>
    <property type="project" value="UniProtKB-UniRule"/>
</dbReference>
<evidence type="ECO:0000256" key="3">
    <source>
        <dbReference type="HAMAP-Rule" id="MF_00385"/>
    </source>
</evidence>
<dbReference type="NCBIfam" id="TIGR00002">
    <property type="entry name" value="S16"/>
    <property type="match status" value="1"/>
</dbReference>
<dbReference type="PANTHER" id="PTHR12919">
    <property type="entry name" value="30S RIBOSOMAL PROTEIN S16"/>
    <property type="match status" value="1"/>
</dbReference>
<dbReference type="PROSITE" id="PS00732">
    <property type="entry name" value="RIBOSOMAL_S16"/>
    <property type="match status" value="1"/>
</dbReference>
<dbReference type="GO" id="GO:0005737">
    <property type="term" value="C:cytoplasm"/>
    <property type="evidence" value="ECO:0007669"/>
    <property type="project" value="UniProtKB-ARBA"/>
</dbReference>
<dbReference type="AlphaFoldDB" id="A0A2M7XH81"/>
<dbReference type="PANTHER" id="PTHR12919:SF20">
    <property type="entry name" value="SMALL RIBOSOMAL SUBUNIT PROTEIN BS16M"/>
    <property type="match status" value="1"/>
</dbReference>
<dbReference type="HAMAP" id="MF_00385">
    <property type="entry name" value="Ribosomal_bS16"/>
    <property type="match status" value="1"/>
</dbReference>
<dbReference type="InterPro" id="IPR000307">
    <property type="entry name" value="Ribosomal_bS16"/>
</dbReference>
<dbReference type="GO" id="GO:0003735">
    <property type="term" value="F:structural constituent of ribosome"/>
    <property type="evidence" value="ECO:0007669"/>
    <property type="project" value="InterPro"/>
</dbReference>
<dbReference type="GO" id="GO:0015935">
    <property type="term" value="C:small ribosomal subunit"/>
    <property type="evidence" value="ECO:0007669"/>
    <property type="project" value="TreeGrafter"/>
</dbReference>
<dbReference type="EMBL" id="PFWT01000002">
    <property type="protein sequence ID" value="PJA47076.1"/>
    <property type="molecule type" value="Genomic_DNA"/>
</dbReference>
<organism evidence="5 6">
    <name type="scientific">Candidatus Uhrbacteria bacterium CG_4_9_14_3_um_filter_41_35</name>
    <dbReference type="NCBI Taxonomy" id="1975034"/>
    <lineage>
        <taxon>Bacteria</taxon>
        <taxon>Candidatus Uhriibacteriota</taxon>
    </lineage>
</organism>
<dbReference type="Gene3D" id="3.30.1320.10">
    <property type="match status" value="1"/>
</dbReference>
<dbReference type="Proteomes" id="UP000231263">
    <property type="component" value="Unassembled WGS sequence"/>
</dbReference>
<proteinExistence type="inferred from homology"/>
<accession>A0A2M7XH81</accession>
<comment type="caution">
    <text evidence="5">The sequence shown here is derived from an EMBL/GenBank/DDBJ whole genome shotgun (WGS) entry which is preliminary data.</text>
</comment>
<protein>
    <recommendedName>
        <fullName evidence="3">Small ribosomal subunit protein bS16</fullName>
    </recommendedName>
</protein>
<keyword evidence="2 3" id="KW-0687">Ribonucleoprotein</keyword>
<sequence length="167" mass="18158">MMLTIRLSRTGKRHKPQYRVVLQEQGRDPWSPALEILGNYNPHTSPSTVVLKEDRVKHWLSVGAQPSETVHNMLVTAGIIEEGKKRSVTISAKRSKKLVQKKADAEAAELERAEKAKAKAEAEAAEKAAAKEAAKAEAEAAKVAVEEAKKAEAPTEEAPATEEKAAE</sequence>
<evidence type="ECO:0000313" key="6">
    <source>
        <dbReference type="Proteomes" id="UP000231263"/>
    </source>
</evidence>
<evidence type="ECO:0000256" key="1">
    <source>
        <dbReference type="ARBA" id="ARBA00022980"/>
    </source>
</evidence>
<dbReference type="InterPro" id="IPR023803">
    <property type="entry name" value="Ribosomal_bS16_dom_sf"/>
</dbReference>
<feature type="compositionally biased region" description="Basic and acidic residues" evidence="4">
    <location>
        <begin position="130"/>
        <end position="153"/>
    </location>
</feature>
<reference evidence="6" key="1">
    <citation type="submission" date="2017-09" db="EMBL/GenBank/DDBJ databases">
        <title>Depth-based differentiation of microbial function through sediment-hosted aquifers and enrichment of novel symbionts in the deep terrestrial subsurface.</title>
        <authorList>
            <person name="Probst A.J."/>
            <person name="Ladd B."/>
            <person name="Jarett J.K."/>
            <person name="Geller-Mcgrath D.E."/>
            <person name="Sieber C.M.K."/>
            <person name="Emerson J.B."/>
            <person name="Anantharaman K."/>
            <person name="Thomas B.C."/>
            <person name="Malmstrom R."/>
            <person name="Stieglmeier M."/>
            <person name="Klingl A."/>
            <person name="Woyke T."/>
            <person name="Ryan C.M."/>
            <person name="Banfield J.F."/>
        </authorList>
    </citation>
    <scope>NUCLEOTIDE SEQUENCE [LARGE SCALE GENOMIC DNA]</scope>
</reference>
<feature type="region of interest" description="Disordered" evidence="4">
    <location>
        <begin position="130"/>
        <end position="167"/>
    </location>
</feature>
<comment type="similarity">
    <text evidence="3">Belongs to the bacterial ribosomal protein bS16 family.</text>
</comment>
<dbReference type="Pfam" id="PF00886">
    <property type="entry name" value="Ribosomal_S16"/>
    <property type="match status" value="1"/>
</dbReference>
<keyword evidence="1 3" id="KW-0689">Ribosomal protein</keyword>
<evidence type="ECO:0000256" key="2">
    <source>
        <dbReference type="ARBA" id="ARBA00023274"/>
    </source>
</evidence>
<evidence type="ECO:0000256" key="4">
    <source>
        <dbReference type="SAM" id="MobiDB-lite"/>
    </source>
</evidence>
<gene>
    <name evidence="3 5" type="primary">rpsP</name>
    <name evidence="5" type="ORF">CO173_00225</name>
</gene>
<dbReference type="InterPro" id="IPR020592">
    <property type="entry name" value="Ribosomal_bS16_CS"/>
</dbReference>
<name>A0A2M7XH81_9BACT</name>
<evidence type="ECO:0000313" key="5">
    <source>
        <dbReference type="EMBL" id="PJA47076.1"/>
    </source>
</evidence>